<reference evidence="4" key="1">
    <citation type="journal article" date="2018" name="Nat. Microbiol.">
        <title>Leveraging single-cell genomics to expand the fungal tree of life.</title>
        <authorList>
            <person name="Ahrendt S.R."/>
            <person name="Quandt C.A."/>
            <person name="Ciobanu D."/>
            <person name="Clum A."/>
            <person name="Salamov A."/>
            <person name="Andreopoulos B."/>
            <person name="Cheng J.F."/>
            <person name="Woyke T."/>
            <person name="Pelin A."/>
            <person name="Henrissat B."/>
            <person name="Reynolds N.K."/>
            <person name="Benny G.L."/>
            <person name="Smith M.E."/>
            <person name="James T.Y."/>
            <person name="Grigoriev I.V."/>
        </authorList>
    </citation>
    <scope>NUCLEOTIDE SEQUENCE [LARGE SCALE GENOMIC DNA]</scope>
    <source>
        <strain evidence="4">RSA 468</strain>
    </source>
</reference>
<sequence length="195" mass="22063">MWVFGYGSLIWKVDFPIETSRPGYIKGFVRRFWQGSHDHRGTEENPGRVVTLIPTEELAQFEDNHMETIAWGMAYKVEESKVAEVVKHLDHREKNGYSVHHVHVYHPDSETPVVEDAVVYIGTPDNEAFLGPASLDAISHQIAKSVGPSGPNIDYLLNLCHALRAISPDAFDSHLFALEKRVLEIKAEQAKQVEY</sequence>
<dbReference type="Pfam" id="PF04752">
    <property type="entry name" value="ChaC"/>
    <property type="match status" value="1"/>
</dbReference>
<keyword evidence="4" id="KW-1185">Reference proteome</keyword>
<dbReference type="InterPro" id="IPR036568">
    <property type="entry name" value="GGCT-like_sf"/>
</dbReference>
<dbReference type="GO" id="GO:0005737">
    <property type="term" value="C:cytoplasm"/>
    <property type="evidence" value="ECO:0007669"/>
    <property type="project" value="TreeGrafter"/>
</dbReference>
<keyword evidence="2" id="KW-0456">Lyase</keyword>
<dbReference type="STRING" id="215637.A0A4P9ZZQ4"/>
<gene>
    <name evidence="3" type="ORF">BJ085DRAFT_20122</name>
</gene>
<dbReference type="InterPro" id="IPR006840">
    <property type="entry name" value="ChaC"/>
</dbReference>
<evidence type="ECO:0000313" key="3">
    <source>
        <dbReference type="EMBL" id="RKP39274.1"/>
    </source>
</evidence>
<dbReference type="GO" id="GO:0061928">
    <property type="term" value="F:glutathione specific gamma-glutamylcyclotransferase activity"/>
    <property type="evidence" value="ECO:0007669"/>
    <property type="project" value="UniProtKB-EC"/>
</dbReference>
<protein>
    <recommendedName>
        <fullName evidence="1">glutathione-specific gamma-glutamylcyclotransferase</fullName>
        <ecNumber evidence="1">4.3.2.7</ecNumber>
    </recommendedName>
</protein>
<dbReference type="Proteomes" id="UP000268162">
    <property type="component" value="Unassembled WGS sequence"/>
</dbReference>
<dbReference type="InterPro" id="IPR013024">
    <property type="entry name" value="GGCT-like"/>
</dbReference>
<proteinExistence type="predicted"/>
<evidence type="ECO:0000256" key="1">
    <source>
        <dbReference type="ARBA" id="ARBA00012344"/>
    </source>
</evidence>
<dbReference type="SUPFAM" id="SSF110857">
    <property type="entry name" value="Gamma-glutamyl cyclotransferase-like"/>
    <property type="match status" value="1"/>
</dbReference>
<dbReference type="EC" id="4.3.2.7" evidence="1"/>
<evidence type="ECO:0000256" key="2">
    <source>
        <dbReference type="ARBA" id="ARBA00023239"/>
    </source>
</evidence>
<name>A0A4P9ZZQ4_9FUNG</name>
<dbReference type="Gene3D" id="3.10.490.10">
    <property type="entry name" value="Gamma-glutamyl cyclotransferase-like"/>
    <property type="match status" value="1"/>
</dbReference>
<dbReference type="PANTHER" id="PTHR12192:SF2">
    <property type="entry name" value="GLUTATHIONE-SPECIFIC GAMMA-GLUTAMYLCYCLOTRANSFERASE 2"/>
    <property type="match status" value="1"/>
</dbReference>
<dbReference type="AlphaFoldDB" id="A0A4P9ZZQ4"/>
<organism evidence="3 4">
    <name type="scientific">Dimargaris cristalligena</name>
    <dbReference type="NCBI Taxonomy" id="215637"/>
    <lineage>
        <taxon>Eukaryota</taxon>
        <taxon>Fungi</taxon>
        <taxon>Fungi incertae sedis</taxon>
        <taxon>Zoopagomycota</taxon>
        <taxon>Kickxellomycotina</taxon>
        <taxon>Dimargaritomycetes</taxon>
        <taxon>Dimargaritales</taxon>
        <taxon>Dimargaritaceae</taxon>
        <taxon>Dimargaris</taxon>
    </lineage>
</organism>
<evidence type="ECO:0000313" key="4">
    <source>
        <dbReference type="Proteomes" id="UP000268162"/>
    </source>
</evidence>
<accession>A0A4P9ZZQ4</accession>
<dbReference type="GO" id="GO:0006751">
    <property type="term" value="P:glutathione catabolic process"/>
    <property type="evidence" value="ECO:0007669"/>
    <property type="project" value="InterPro"/>
</dbReference>
<dbReference type="CDD" id="cd06661">
    <property type="entry name" value="GGCT_like"/>
    <property type="match status" value="1"/>
</dbReference>
<dbReference type="EMBL" id="ML002284">
    <property type="protein sequence ID" value="RKP39274.1"/>
    <property type="molecule type" value="Genomic_DNA"/>
</dbReference>
<dbReference type="PANTHER" id="PTHR12192">
    <property type="entry name" value="CATION TRANSPORT PROTEIN CHAC-RELATED"/>
    <property type="match status" value="1"/>
</dbReference>